<organism evidence="4 5">
    <name type="scientific">Xanthobacter agilis</name>
    <dbReference type="NCBI Taxonomy" id="47492"/>
    <lineage>
        <taxon>Bacteria</taxon>
        <taxon>Pseudomonadati</taxon>
        <taxon>Pseudomonadota</taxon>
        <taxon>Alphaproteobacteria</taxon>
        <taxon>Hyphomicrobiales</taxon>
        <taxon>Xanthobacteraceae</taxon>
        <taxon>Xanthobacter</taxon>
    </lineage>
</organism>
<gene>
    <name evidence="4" type="ORF">QOZ94_002151</name>
</gene>
<dbReference type="InterPro" id="IPR048342">
    <property type="entry name" value="DUF1285_C"/>
</dbReference>
<feature type="domain" description="DUF1285" evidence="3">
    <location>
        <begin position="110"/>
        <end position="204"/>
    </location>
</feature>
<evidence type="ECO:0000259" key="2">
    <source>
        <dbReference type="Pfam" id="PF06938"/>
    </source>
</evidence>
<dbReference type="Gene3D" id="2.20.70.10">
    <property type="match status" value="1"/>
</dbReference>
<comment type="caution">
    <text evidence="4">The sequence shown here is derived from an EMBL/GenBank/DDBJ whole genome shotgun (WGS) entry which is preliminary data.</text>
</comment>
<dbReference type="EMBL" id="JAUSVY010000004">
    <property type="protein sequence ID" value="MDQ0505355.1"/>
    <property type="molecule type" value="Genomic_DNA"/>
</dbReference>
<proteinExistence type="predicted"/>
<dbReference type="Pfam" id="PF21028">
    <property type="entry name" value="DUF1285_C"/>
    <property type="match status" value="1"/>
</dbReference>
<dbReference type="InterPro" id="IPR048341">
    <property type="entry name" value="DUF1285_N"/>
</dbReference>
<dbReference type="Pfam" id="PF06938">
    <property type="entry name" value="DUF1285_N"/>
    <property type="match status" value="1"/>
</dbReference>
<protein>
    <recommendedName>
        <fullName evidence="6">DUF1285 domain-containing protein</fullName>
    </recommendedName>
</protein>
<dbReference type="Proteomes" id="UP001241747">
    <property type="component" value="Unassembled WGS sequence"/>
</dbReference>
<dbReference type="InterPro" id="IPR023361">
    <property type="entry name" value="DUF1285_beta_roll_sf"/>
</dbReference>
<evidence type="ECO:0000256" key="1">
    <source>
        <dbReference type="SAM" id="MobiDB-lite"/>
    </source>
</evidence>
<reference evidence="4 5" key="1">
    <citation type="submission" date="2023-07" db="EMBL/GenBank/DDBJ databases">
        <title>Genomic Encyclopedia of Type Strains, Phase IV (KMG-IV): sequencing the most valuable type-strain genomes for metagenomic binning, comparative biology and taxonomic classification.</title>
        <authorList>
            <person name="Goeker M."/>
        </authorList>
    </citation>
    <scope>NUCLEOTIDE SEQUENCE [LARGE SCALE GENOMIC DNA]</scope>
    <source>
        <strain evidence="4 5">DSM 3770</strain>
    </source>
</reference>
<evidence type="ECO:0000313" key="5">
    <source>
        <dbReference type="Proteomes" id="UP001241747"/>
    </source>
</evidence>
<evidence type="ECO:0008006" key="6">
    <source>
        <dbReference type="Google" id="ProtNLM"/>
    </source>
</evidence>
<name>A0ABU0LDZ5_XANAG</name>
<sequence length="215" mass="22648">MASRDGGETVARSGAPHGPPTDGGGRLEALMAAVRAAGDSGPAPVDKWNPPDCGDMDLRIAADGTWFYMGTPIGRPALVRLFASVLTREGERFVLKTPVEKIGIRVDDAPFQAVEMAEEPGADGRTLVFRTNLDDLVRCGPGHGLRFAPGAAPGAFMPYIHVRNGLEARLTRAVSFDLAAAGEVRGVEGREMFGVASGGMFFPIMPAAELDRLAS</sequence>
<feature type="domain" description="DUF1285" evidence="2">
    <location>
        <begin position="43"/>
        <end position="109"/>
    </location>
</feature>
<dbReference type="PIRSF" id="PIRSF029557">
    <property type="entry name" value="UCP029557"/>
    <property type="match status" value="1"/>
</dbReference>
<evidence type="ECO:0000313" key="4">
    <source>
        <dbReference type="EMBL" id="MDQ0505355.1"/>
    </source>
</evidence>
<dbReference type="Gene3D" id="3.10.540.10">
    <property type="entry name" value="duf1285 like domain"/>
    <property type="match status" value="1"/>
</dbReference>
<dbReference type="InterPro" id="IPR010707">
    <property type="entry name" value="DUF1285"/>
</dbReference>
<keyword evidence="5" id="KW-1185">Reference proteome</keyword>
<evidence type="ECO:0000259" key="3">
    <source>
        <dbReference type="Pfam" id="PF21028"/>
    </source>
</evidence>
<feature type="region of interest" description="Disordered" evidence="1">
    <location>
        <begin position="1"/>
        <end position="26"/>
    </location>
</feature>
<accession>A0ABU0LDZ5</accession>
<dbReference type="Gene3D" id="2.30.270.10">
    <property type="entry name" value="duf1285 protein"/>
    <property type="match status" value="1"/>
</dbReference>